<dbReference type="GO" id="GO:0016787">
    <property type="term" value="F:hydrolase activity"/>
    <property type="evidence" value="ECO:0007669"/>
    <property type="project" value="InterPro"/>
</dbReference>
<dbReference type="Pfam" id="PF13472">
    <property type="entry name" value="Lipase_GDSL_2"/>
    <property type="match status" value="1"/>
</dbReference>
<organism evidence="2 3">
    <name type="scientific">Botryobasidium botryosum (strain FD-172 SS1)</name>
    <dbReference type="NCBI Taxonomy" id="930990"/>
    <lineage>
        <taxon>Eukaryota</taxon>
        <taxon>Fungi</taxon>
        <taxon>Dikarya</taxon>
        <taxon>Basidiomycota</taxon>
        <taxon>Agaricomycotina</taxon>
        <taxon>Agaricomycetes</taxon>
        <taxon>Cantharellales</taxon>
        <taxon>Botryobasidiaceae</taxon>
        <taxon>Botryobasidium</taxon>
    </lineage>
</organism>
<dbReference type="PANTHER" id="PTHR43695">
    <property type="entry name" value="PUTATIVE (AFU_ORTHOLOGUE AFUA_2G17250)-RELATED"/>
    <property type="match status" value="1"/>
</dbReference>
<gene>
    <name evidence="2" type="ORF">BOTBODRAFT_107199</name>
</gene>
<dbReference type="InterPro" id="IPR037459">
    <property type="entry name" value="RhgT-like"/>
</dbReference>
<proteinExistence type="predicted"/>
<dbReference type="HOGENOM" id="CLU_065859_1_1_1"/>
<dbReference type="InParanoid" id="A0A067MWJ0"/>
<dbReference type="Proteomes" id="UP000027195">
    <property type="component" value="Unassembled WGS sequence"/>
</dbReference>
<protein>
    <submittedName>
        <fullName evidence="2">Carbohydrate esterase family 12 protein</fullName>
    </submittedName>
</protein>
<dbReference type="AlphaFoldDB" id="A0A067MWJ0"/>
<dbReference type="OrthoDB" id="5041285at2759"/>
<evidence type="ECO:0000313" key="2">
    <source>
        <dbReference type="EMBL" id="KDQ16242.1"/>
    </source>
</evidence>
<accession>A0A067MWJ0</accession>
<dbReference type="InterPro" id="IPR013830">
    <property type="entry name" value="SGNH_hydro"/>
</dbReference>
<dbReference type="PANTHER" id="PTHR43695:SF2">
    <property type="entry name" value="PUTATIVE (AFU_ORTHOLOGUE AFUA_2G17250)-RELATED"/>
    <property type="match status" value="1"/>
</dbReference>
<evidence type="ECO:0000259" key="1">
    <source>
        <dbReference type="Pfam" id="PF13472"/>
    </source>
</evidence>
<dbReference type="STRING" id="930990.A0A067MWJ0"/>
<dbReference type="InterPro" id="IPR036514">
    <property type="entry name" value="SGNH_hydro_sf"/>
</dbReference>
<name>A0A067MWJ0_BOTB1</name>
<sequence length="156" mass="17374">MYSRCRIDGATTGTFVDGGYWALVLKDIKEQVAAKRETWVTIQFGHNDQKIAPPESMGTNITSFVRQIRQLGAQPILITSLSRRSFTNGGKISDTLGPWADETIRVAAAEKTHLLDLHKYSIQYLESIGPDAAYRLNKSPTDYTHLNTNGTIVFGR</sequence>
<dbReference type="EMBL" id="KL198028">
    <property type="protein sequence ID" value="KDQ16242.1"/>
    <property type="molecule type" value="Genomic_DNA"/>
</dbReference>
<evidence type="ECO:0000313" key="3">
    <source>
        <dbReference type="Proteomes" id="UP000027195"/>
    </source>
</evidence>
<dbReference type="SUPFAM" id="SSF52266">
    <property type="entry name" value="SGNH hydrolase"/>
    <property type="match status" value="1"/>
</dbReference>
<keyword evidence="3" id="KW-1185">Reference proteome</keyword>
<feature type="domain" description="SGNH hydrolase-type esterase" evidence="1">
    <location>
        <begin position="8"/>
        <end position="150"/>
    </location>
</feature>
<reference evidence="3" key="1">
    <citation type="journal article" date="2014" name="Proc. Natl. Acad. Sci. U.S.A.">
        <title>Extensive sampling of basidiomycete genomes demonstrates inadequacy of the white-rot/brown-rot paradigm for wood decay fungi.</title>
        <authorList>
            <person name="Riley R."/>
            <person name="Salamov A.A."/>
            <person name="Brown D.W."/>
            <person name="Nagy L.G."/>
            <person name="Floudas D."/>
            <person name="Held B.W."/>
            <person name="Levasseur A."/>
            <person name="Lombard V."/>
            <person name="Morin E."/>
            <person name="Otillar R."/>
            <person name="Lindquist E.A."/>
            <person name="Sun H."/>
            <person name="LaButti K.M."/>
            <person name="Schmutz J."/>
            <person name="Jabbour D."/>
            <person name="Luo H."/>
            <person name="Baker S.E."/>
            <person name="Pisabarro A.G."/>
            <person name="Walton J.D."/>
            <person name="Blanchette R.A."/>
            <person name="Henrissat B."/>
            <person name="Martin F."/>
            <person name="Cullen D."/>
            <person name="Hibbett D.S."/>
            <person name="Grigoriev I.V."/>
        </authorList>
    </citation>
    <scope>NUCLEOTIDE SEQUENCE [LARGE SCALE GENOMIC DNA]</scope>
    <source>
        <strain evidence="3">FD-172 SS1</strain>
    </source>
</reference>
<dbReference type="Gene3D" id="3.40.50.1110">
    <property type="entry name" value="SGNH hydrolase"/>
    <property type="match status" value="1"/>
</dbReference>